<dbReference type="NCBIfam" id="TIGR00234">
    <property type="entry name" value="tyrS"/>
    <property type="match status" value="1"/>
</dbReference>
<feature type="compositionally biased region" description="Basic and acidic residues" evidence="9">
    <location>
        <begin position="613"/>
        <end position="632"/>
    </location>
</feature>
<dbReference type="Proteomes" id="UP000002530">
    <property type="component" value="Unassembled WGS sequence"/>
</dbReference>
<keyword evidence="3 8" id="KW-0547">Nucleotide-binding</keyword>
<evidence type="ECO:0000256" key="9">
    <source>
        <dbReference type="SAM" id="MobiDB-lite"/>
    </source>
</evidence>
<evidence type="ECO:0000256" key="1">
    <source>
        <dbReference type="ARBA" id="ARBA00005594"/>
    </source>
</evidence>
<dbReference type="Gene3D" id="1.10.240.10">
    <property type="entry name" value="Tyrosyl-Transfer RNA Synthetase"/>
    <property type="match status" value="1"/>
</dbReference>
<dbReference type="InterPro" id="IPR032005">
    <property type="entry name" value="TyrRSs_C"/>
</dbReference>
<dbReference type="Pfam" id="PF00579">
    <property type="entry name" value="tRNA-synt_1b"/>
    <property type="match status" value="1"/>
</dbReference>
<dbReference type="PANTHER" id="PTHR11766">
    <property type="entry name" value="TYROSYL-TRNA SYNTHETASE"/>
    <property type="match status" value="1"/>
</dbReference>
<dbReference type="InterPro" id="IPR002305">
    <property type="entry name" value="aa-tRNA-synth_Ic"/>
</dbReference>
<dbReference type="InParanoid" id="Q4WP79"/>
<dbReference type="KEGG" id="afm:AFUA_4G08320"/>
<evidence type="ECO:0000256" key="5">
    <source>
        <dbReference type="ARBA" id="ARBA00022917"/>
    </source>
</evidence>
<dbReference type="PROSITE" id="PS00178">
    <property type="entry name" value="AA_TRNA_LIGASE_I"/>
    <property type="match status" value="1"/>
</dbReference>
<dbReference type="EC" id="6.1.1.1" evidence="8"/>
<protein>
    <recommendedName>
        <fullName evidence="8">Tyrosine--tRNA ligase</fullName>
        <ecNumber evidence="8">6.1.1.1</ecNumber>
    </recommendedName>
    <alternativeName>
        <fullName evidence="8">Tyrosyl-tRNA synthetase</fullName>
    </alternativeName>
</protein>
<dbReference type="InterPro" id="IPR024088">
    <property type="entry name" value="Tyr-tRNA-ligase_bac-type"/>
</dbReference>
<dbReference type="InterPro" id="IPR002307">
    <property type="entry name" value="Tyr-tRNA-ligase"/>
</dbReference>
<dbReference type="Gene3D" id="3.40.50.620">
    <property type="entry name" value="HUPs"/>
    <property type="match status" value="1"/>
</dbReference>
<dbReference type="SUPFAM" id="SSF55174">
    <property type="entry name" value="Alpha-L RNA-binding motif"/>
    <property type="match status" value="1"/>
</dbReference>
<evidence type="ECO:0000256" key="4">
    <source>
        <dbReference type="ARBA" id="ARBA00022840"/>
    </source>
</evidence>
<dbReference type="AlphaFoldDB" id="Q4WP79"/>
<evidence type="ECO:0000313" key="11">
    <source>
        <dbReference type="EMBL" id="EAL89955.1"/>
    </source>
</evidence>
<feature type="domain" description="Tyrosyl-tRNA synthetase C-terminal" evidence="10">
    <location>
        <begin position="497"/>
        <end position="613"/>
    </location>
</feature>
<comment type="similarity">
    <text evidence="1 8">Belongs to the class-I aminoacyl-tRNA synthetase family.</text>
</comment>
<gene>
    <name evidence="11" type="ORF">AFUA_4G08320</name>
</gene>
<dbReference type="SUPFAM" id="SSF52374">
    <property type="entry name" value="Nucleotidylyl transferase"/>
    <property type="match status" value="1"/>
</dbReference>
<evidence type="ECO:0000313" key="12">
    <source>
        <dbReference type="Proteomes" id="UP000002530"/>
    </source>
</evidence>
<dbReference type="VEuPathDB" id="FungiDB:Afu4g08320"/>
<comment type="catalytic activity">
    <reaction evidence="7 8">
        <text>tRNA(Tyr) + L-tyrosine + ATP = L-tyrosyl-tRNA(Tyr) + AMP + diphosphate + H(+)</text>
        <dbReference type="Rhea" id="RHEA:10220"/>
        <dbReference type="Rhea" id="RHEA-COMP:9706"/>
        <dbReference type="Rhea" id="RHEA-COMP:9707"/>
        <dbReference type="ChEBI" id="CHEBI:15378"/>
        <dbReference type="ChEBI" id="CHEBI:30616"/>
        <dbReference type="ChEBI" id="CHEBI:33019"/>
        <dbReference type="ChEBI" id="CHEBI:58315"/>
        <dbReference type="ChEBI" id="CHEBI:78442"/>
        <dbReference type="ChEBI" id="CHEBI:78536"/>
        <dbReference type="ChEBI" id="CHEBI:456215"/>
        <dbReference type="EC" id="6.1.1.1"/>
    </reaction>
</comment>
<dbReference type="GO" id="GO:0006437">
    <property type="term" value="P:tyrosyl-tRNA aminoacylation"/>
    <property type="evidence" value="ECO:0007669"/>
    <property type="project" value="InterPro"/>
</dbReference>
<proteinExistence type="inferred from homology"/>
<dbReference type="GO" id="GO:0005524">
    <property type="term" value="F:ATP binding"/>
    <property type="evidence" value="ECO:0007669"/>
    <property type="project" value="UniProtKB-KW"/>
</dbReference>
<keyword evidence="5 8" id="KW-0648">Protein biosynthesis</keyword>
<dbReference type="EMBL" id="AAHF01000005">
    <property type="protein sequence ID" value="EAL89955.1"/>
    <property type="molecule type" value="Genomic_DNA"/>
</dbReference>
<dbReference type="GO" id="GO:0043039">
    <property type="term" value="P:tRNA aminoacylation"/>
    <property type="evidence" value="ECO:0000318"/>
    <property type="project" value="GO_Central"/>
</dbReference>
<comment type="caution">
    <text evidence="11">The sequence shown here is derived from an EMBL/GenBank/DDBJ whole genome shotgun (WGS) entry which is preliminary data.</text>
</comment>
<reference evidence="11 12" key="1">
    <citation type="journal article" date="2005" name="Nature">
        <title>Genomic sequence of the pathogenic and allergenic filamentous fungus Aspergillus fumigatus.</title>
        <authorList>
            <person name="Nierman W.C."/>
            <person name="Pain A."/>
            <person name="Anderson M.J."/>
            <person name="Wortman J.R."/>
            <person name="Kim H.S."/>
            <person name="Arroyo J."/>
            <person name="Berriman M."/>
            <person name="Abe K."/>
            <person name="Archer D.B."/>
            <person name="Bermejo C."/>
            <person name="Bennett J."/>
            <person name="Bowyer P."/>
            <person name="Chen D."/>
            <person name="Collins M."/>
            <person name="Coulsen R."/>
            <person name="Davies R."/>
            <person name="Dyer P.S."/>
            <person name="Farman M."/>
            <person name="Fedorova N."/>
            <person name="Fedorova N."/>
            <person name="Feldblyum T.V."/>
            <person name="Fischer R."/>
            <person name="Fosker N."/>
            <person name="Fraser A."/>
            <person name="Garcia J.L."/>
            <person name="Garcia M.J."/>
            <person name="Goble A."/>
            <person name="Goldman G.H."/>
            <person name="Gomi K."/>
            <person name="Griffith-Jones S."/>
            <person name="Gwilliam R."/>
            <person name="Haas B."/>
            <person name="Haas H."/>
            <person name="Harris D."/>
            <person name="Horiuchi H."/>
            <person name="Huang J."/>
            <person name="Humphray S."/>
            <person name="Jimenez J."/>
            <person name="Keller N."/>
            <person name="Khouri H."/>
            <person name="Kitamoto K."/>
            <person name="Kobayashi T."/>
            <person name="Konzack S."/>
            <person name="Kulkarni R."/>
            <person name="Kumagai T."/>
            <person name="Lafon A."/>
            <person name="Latge J.P."/>
            <person name="Li W."/>
            <person name="Lord A."/>
            <person name="Lu C."/>
            <person name="Majoros W.H."/>
            <person name="May G.S."/>
            <person name="Miller B.L."/>
            <person name="Mohamoud Y."/>
            <person name="Molina M."/>
            <person name="Monod M."/>
            <person name="Mouyna I."/>
            <person name="Mulligan S."/>
            <person name="Murphy L."/>
            <person name="O'Neil S."/>
            <person name="Paulsen I."/>
            <person name="Penalva M.A."/>
            <person name="Pertea M."/>
            <person name="Price C."/>
            <person name="Pritchard B.L."/>
            <person name="Quail M.A."/>
            <person name="Rabbinowitsch E."/>
            <person name="Rawlins N."/>
            <person name="Rajandream M.A."/>
            <person name="Reichard U."/>
            <person name="Renauld H."/>
            <person name="Robson G.D."/>
            <person name="Rodriguez de Cordoba S."/>
            <person name="Rodriguez-Pena J.M."/>
            <person name="Ronning C.M."/>
            <person name="Rutter S."/>
            <person name="Salzberg S.L."/>
            <person name="Sanchez M."/>
            <person name="Sanchez-Ferrero J.C."/>
            <person name="Saunders D."/>
            <person name="Seeger K."/>
            <person name="Squares R."/>
            <person name="Squares S."/>
            <person name="Takeuchi M."/>
            <person name="Tekaia F."/>
            <person name="Turner G."/>
            <person name="Vazquez de Aldana C.R."/>
            <person name="Weidman J."/>
            <person name="White O."/>
            <person name="Woodward J."/>
            <person name="Yu J.H."/>
            <person name="Fraser C."/>
            <person name="Galagan J.E."/>
            <person name="Asai K."/>
            <person name="Machida M."/>
            <person name="Hall N."/>
            <person name="Barrell B."/>
            <person name="Denning D.W."/>
        </authorList>
    </citation>
    <scope>NUCLEOTIDE SEQUENCE [LARGE SCALE GENOMIC DNA]</scope>
    <source>
        <strain evidence="11 12">Af293</strain>
    </source>
</reference>
<feature type="region of interest" description="Disordered" evidence="9">
    <location>
        <begin position="453"/>
        <end position="498"/>
    </location>
</feature>
<dbReference type="GO" id="GO:0004831">
    <property type="term" value="F:tyrosine-tRNA ligase activity"/>
    <property type="evidence" value="ECO:0000318"/>
    <property type="project" value="GO_Central"/>
</dbReference>
<dbReference type="Pfam" id="PF16714">
    <property type="entry name" value="TyrRSs_C"/>
    <property type="match status" value="1"/>
</dbReference>
<dbReference type="GO" id="GO:0005739">
    <property type="term" value="C:mitochondrion"/>
    <property type="evidence" value="ECO:0000318"/>
    <property type="project" value="GO_Central"/>
</dbReference>
<dbReference type="GO" id="GO:0003723">
    <property type="term" value="F:RNA binding"/>
    <property type="evidence" value="ECO:0007669"/>
    <property type="project" value="InterPro"/>
</dbReference>
<dbReference type="Gene3D" id="3.10.290.10">
    <property type="entry name" value="RNA-binding S4 domain"/>
    <property type="match status" value="1"/>
</dbReference>
<dbReference type="HOGENOM" id="CLU_024003_4_0_1"/>
<dbReference type="STRING" id="330879.Q4WP79"/>
<keyword evidence="2 8" id="KW-0436">Ligase</keyword>
<evidence type="ECO:0000259" key="10">
    <source>
        <dbReference type="Pfam" id="PF16714"/>
    </source>
</evidence>
<dbReference type="CDD" id="cd00805">
    <property type="entry name" value="TyrRS_core"/>
    <property type="match status" value="1"/>
</dbReference>
<dbReference type="GO" id="GO:0005829">
    <property type="term" value="C:cytosol"/>
    <property type="evidence" value="ECO:0000318"/>
    <property type="project" value="GO_Central"/>
</dbReference>
<dbReference type="GeneID" id="3509181"/>
<name>Q4WP79_ASPFU</name>
<dbReference type="eggNOG" id="KOG2623">
    <property type="taxonomic scope" value="Eukaryota"/>
</dbReference>
<evidence type="ECO:0000256" key="3">
    <source>
        <dbReference type="ARBA" id="ARBA00022741"/>
    </source>
</evidence>
<feature type="region of interest" description="Disordered" evidence="9">
    <location>
        <begin position="608"/>
        <end position="632"/>
    </location>
</feature>
<dbReference type="RefSeq" id="XP_751993.1">
    <property type="nucleotide sequence ID" value="XM_746900.1"/>
</dbReference>
<dbReference type="FunFam" id="1.10.240.10:FF:000001">
    <property type="entry name" value="Tyrosine--tRNA ligase"/>
    <property type="match status" value="1"/>
</dbReference>
<evidence type="ECO:0000256" key="2">
    <source>
        <dbReference type="ARBA" id="ARBA00022598"/>
    </source>
</evidence>
<dbReference type="FunFam" id="3.40.50.620:FF:000227">
    <property type="entry name" value="Tyrosine--tRNA ligase"/>
    <property type="match status" value="1"/>
</dbReference>
<dbReference type="OMA" id="TKIHYQL"/>
<dbReference type="PRINTS" id="PR01040">
    <property type="entry name" value="TRNASYNTHTYR"/>
</dbReference>
<dbReference type="FunCoup" id="Q4WP79">
    <property type="interactions" value="665"/>
</dbReference>
<dbReference type="OrthoDB" id="337870at2759"/>
<accession>Q4WP79</accession>
<organism evidence="11 12">
    <name type="scientific">Aspergillus fumigatus (strain ATCC MYA-4609 / CBS 101355 / FGSC A1100 / Af293)</name>
    <name type="common">Neosartorya fumigata</name>
    <dbReference type="NCBI Taxonomy" id="330879"/>
    <lineage>
        <taxon>Eukaryota</taxon>
        <taxon>Fungi</taxon>
        <taxon>Dikarya</taxon>
        <taxon>Ascomycota</taxon>
        <taxon>Pezizomycotina</taxon>
        <taxon>Eurotiomycetes</taxon>
        <taxon>Eurotiomycetidae</taxon>
        <taxon>Eurotiales</taxon>
        <taxon>Aspergillaceae</taxon>
        <taxon>Aspergillus</taxon>
        <taxon>Aspergillus subgen. Fumigati</taxon>
    </lineage>
</organism>
<feature type="compositionally biased region" description="Polar residues" evidence="9">
    <location>
        <begin position="471"/>
        <end position="498"/>
    </location>
</feature>
<sequence>MPVVVGPMKPQLLSLPRAGRLRIPLTLKTTMQTAYGARSYMRTAQIARKGSLTAQETRFFVNSSIRSSVRESRRWITQKHIQKVKAGEEQWAQFAAEIKAGKRKSFVEHLEERGLIHDVVGERDLLHRVFTEKRVGIYVGVDPTAPSLHVGHMLPFMVLAWGYVWGLPVTYLLGGATSRIGDPTGRLKGREAMDSSVRKANMASMHMQLKKLGASVEQYGRKHGYHKEKIWRRALVNNNTWWNSTSLLEVLRDLGAHTRLGPMLGRETVKNRMTKGDGMSFAEFTYPLLQAWDWWVLFRKGVQVQVGGSDQYGNILFGMDAVKSISKNTAIEQDRNPLEDDLDKPIGFTTPLLTAANGEKFGKSAGNAVWLDKDMTSTFELYQFFVRTPDDVVERYLKLFTFLPLPKIAEIMEEQNKDPSKRIAQHTLAAEFLELIHGKEEADAVALQHRQLFRPRSSTAEPSPMPKVTSPPRSHANSPTASYANPQSGNKYAPQTNFANMGGPHVTLPHSLVYNQPFHKILWHAGLVSSKSEGHRIVANKGAYVGSRPGDSGPMSDDLAFTPIETWLPEKTQEFIINGDLLLLKLGKWKFRMVRIVSDEEFKERGLTAPGWELEKSESESAAEKATETKSA</sequence>
<dbReference type="InterPro" id="IPR001412">
    <property type="entry name" value="aa-tRNA-synth_I_CS"/>
</dbReference>
<keyword evidence="4 8" id="KW-0067">ATP-binding</keyword>
<keyword evidence="12" id="KW-1185">Reference proteome</keyword>
<dbReference type="InterPro" id="IPR036986">
    <property type="entry name" value="S4_RNA-bd_sf"/>
</dbReference>
<dbReference type="PANTHER" id="PTHR11766:SF0">
    <property type="entry name" value="TYROSINE--TRNA LIGASE, MITOCHONDRIAL"/>
    <property type="match status" value="1"/>
</dbReference>
<evidence type="ECO:0000256" key="7">
    <source>
        <dbReference type="ARBA" id="ARBA00048248"/>
    </source>
</evidence>
<evidence type="ECO:0000256" key="8">
    <source>
        <dbReference type="RuleBase" id="RU361234"/>
    </source>
</evidence>
<keyword evidence="6 8" id="KW-0030">Aminoacyl-tRNA synthetase</keyword>
<dbReference type="InterPro" id="IPR014729">
    <property type="entry name" value="Rossmann-like_a/b/a_fold"/>
</dbReference>
<evidence type="ECO:0000256" key="6">
    <source>
        <dbReference type="ARBA" id="ARBA00023146"/>
    </source>
</evidence>